<organism evidence="2 3">
    <name type="scientific">Mycolicibacterium sediminis</name>
    <dbReference type="NCBI Taxonomy" id="1286180"/>
    <lineage>
        <taxon>Bacteria</taxon>
        <taxon>Bacillati</taxon>
        <taxon>Actinomycetota</taxon>
        <taxon>Actinomycetes</taxon>
        <taxon>Mycobacteriales</taxon>
        <taxon>Mycobacteriaceae</taxon>
        <taxon>Mycolicibacterium</taxon>
    </lineage>
</organism>
<feature type="compositionally biased region" description="Low complexity" evidence="1">
    <location>
        <begin position="79"/>
        <end position="95"/>
    </location>
</feature>
<dbReference type="EMBL" id="AP022588">
    <property type="protein sequence ID" value="BBY28461.1"/>
    <property type="molecule type" value="Genomic_DNA"/>
</dbReference>
<evidence type="ECO:0000313" key="3">
    <source>
        <dbReference type="Proteomes" id="UP000467193"/>
    </source>
</evidence>
<proteinExistence type="predicted"/>
<accession>A0A7I7QQ61</accession>
<protein>
    <submittedName>
        <fullName evidence="2">Uncharacterized protein</fullName>
    </submittedName>
</protein>
<gene>
    <name evidence="2" type="ORF">MSEDJ_25570</name>
</gene>
<name>A0A7I7QQ61_9MYCO</name>
<reference evidence="2 3" key="1">
    <citation type="journal article" date="2019" name="Emerg. Microbes Infect.">
        <title>Comprehensive subspecies identification of 175 nontuberculous mycobacteria species based on 7547 genomic profiles.</title>
        <authorList>
            <person name="Matsumoto Y."/>
            <person name="Kinjo T."/>
            <person name="Motooka D."/>
            <person name="Nabeya D."/>
            <person name="Jung N."/>
            <person name="Uechi K."/>
            <person name="Horii T."/>
            <person name="Iida T."/>
            <person name="Fujita J."/>
            <person name="Nakamura S."/>
        </authorList>
    </citation>
    <scope>NUCLEOTIDE SEQUENCE [LARGE SCALE GENOMIC DNA]</scope>
    <source>
        <strain evidence="2 3">JCM 17899</strain>
    </source>
</reference>
<evidence type="ECO:0000313" key="2">
    <source>
        <dbReference type="EMBL" id="BBY28461.1"/>
    </source>
</evidence>
<dbReference type="KEGG" id="msei:MSEDJ_25570"/>
<dbReference type="Proteomes" id="UP000467193">
    <property type="component" value="Chromosome"/>
</dbReference>
<keyword evidence="3" id="KW-1185">Reference proteome</keyword>
<sequence length="106" mass="11343">MTDEPWWRNDPTIQAATRAALEELEREPTREHANDGPDPVVTELFTGAAKLELAAARDDRRGRRCGTWTRSGALAPRVSPGARSASCSGSPSSRCTAASVPSTNAH</sequence>
<dbReference type="AlphaFoldDB" id="A0A7I7QQ61"/>
<feature type="region of interest" description="Disordered" evidence="1">
    <location>
        <begin position="58"/>
        <end position="106"/>
    </location>
</feature>
<evidence type="ECO:0000256" key="1">
    <source>
        <dbReference type="SAM" id="MobiDB-lite"/>
    </source>
</evidence>